<proteinExistence type="predicted"/>
<dbReference type="InterPro" id="IPR007563">
    <property type="entry name" value="DUF554"/>
</dbReference>
<dbReference type="RefSeq" id="WP_074693579.1">
    <property type="nucleotide sequence ID" value="NZ_FNOJ01000018.1"/>
</dbReference>
<feature type="transmembrane region" description="Helical" evidence="1">
    <location>
        <begin position="57"/>
        <end position="76"/>
    </location>
</feature>
<evidence type="ECO:0000313" key="3">
    <source>
        <dbReference type="Proteomes" id="UP000182589"/>
    </source>
</evidence>
<keyword evidence="1" id="KW-0472">Membrane</keyword>
<reference evidence="3" key="1">
    <citation type="submission" date="2016-10" db="EMBL/GenBank/DDBJ databases">
        <authorList>
            <person name="Varghese N."/>
        </authorList>
    </citation>
    <scope>NUCLEOTIDE SEQUENCE [LARGE SCALE GENOMIC DNA]</scope>
    <source>
        <strain evidence="3">DSM 12489</strain>
    </source>
</reference>
<sequence length="235" mass="24686">MFLFGTIVDALAIILGTTIGVMLPKIPDRMRDTVTKGLALCVIIIGLSMALSDMSDILLIIISIVAGSILGELLNIEGGLNRVAHRLERAVTRIYRGPIAEGFISATLLYCIGSMAIVGAIQDGIQGEYRTLLAKSMLDGFMAVVLSSTLGLGVGLSAIPVFLYQGTIAFVSHLVGNVLNTPMFIDTVTATGGLLIVAIGLNISGLTKIAVGNMLPAIVLAPLCKEIVHAIHAFW</sequence>
<dbReference type="Pfam" id="PF04474">
    <property type="entry name" value="DUF554"/>
    <property type="match status" value="1"/>
</dbReference>
<protein>
    <recommendedName>
        <fullName evidence="4">DUF554 domain-containing protein</fullName>
    </recommendedName>
</protein>
<feature type="transmembrane region" description="Helical" evidence="1">
    <location>
        <begin position="33"/>
        <end position="51"/>
    </location>
</feature>
<organism evidence="2 3">
    <name type="scientific">Alicyclobacillus hesperidum</name>
    <dbReference type="NCBI Taxonomy" id="89784"/>
    <lineage>
        <taxon>Bacteria</taxon>
        <taxon>Bacillati</taxon>
        <taxon>Bacillota</taxon>
        <taxon>Bacilli</taxon>
        <taxon>Bacillales</taxon>
        <taxon>Alicyclobacillaceae</taxon>
        <taxon>Alicyclobacillus</taxon>
    </lineage>
</organism>
<feature type="transmembrane region" description="Helical" evidence="1">
    <location>
        <begin position="6"/>
        <end position="26"/>
    </location>
</feature>
<dbReference type="PANTHER" id="PTHR36111">
    <property type="entry name" value="INNER MEMBRANE PROTEIN-RELATED"/>
    <property type="match status" value="1"/>
</dbReference>
<evidence type="ECO:0008006" key="4">
    <source>
        <dbReference type="Google" id="ProtNLM"/>
    </source>
</evidence>
<accession>A0A1H2X3E1</accession>
<name>A0A1H2X3E1_9BACL</name>
<evidence type="ECO:0000313" key="2">
    <source>
        <dbReference type="EMBL" id="SDW87345.1"/>
    </source>
</evidence>
<keyword evidence="1" id="KW-1133">Transmembrane helix</keyword>
<dbReference type="AlphaFoldDB" id="A0A1H2X3E1"/>
<feature type="transmembrane region" description="Helical" evidence="1">
    <location>
        <begin position="141"/>
        <end position="164"/>
    </location>
</feature>
<evidence type="ECO:0000256" key="1">
    <source>
        <dbReference type="SAM" id="Phobius"/>
    </source>
</evidence>
<feature type="transmembrane region" description="Helical" evidence="1">
    <location>
        <begin position="97"/>
        <end position="121"/>
    </location>
</feature>
<dbReference type="PANTHER" id="PTHR36111:SF2">
    <property type="entry name" value="INNER MEMBRANE PROTEIN"/>
    <property type="match status" value="1"/>
</dbReference>
<keyword evidence="3" id="KW-1185">Reference proteome</keyword>
<gene>
    <name evidence="2" type="ORF">SAMN04489725_11821</name>
</gene>
<dbReference type="Proteomes" id="UP000182589">
    <property type="component" value="Unassembled WGS sequence"/>
</dbReference>
<dbReference type="STRING" id="89784.SAMN04489725_11821"/>
<keyword evidence="1" id="KW-0812">Transmembrane</keyword>
<dbReference type="EMBL" id="FNOJ01000018">
    <property type="protein sequence ID" value="SDW87345.1"/>
    <property type="molecule type" value="Genomic_DNA"/>
</dbReference>